<dbReference type="InterPro" id="IPR018666">
    <property type="entry name" value="DUF2125"/>
</dbReference>
<sequence>MMKRLVVLIAVLAAAWSGYWLAGHWGLTKGFDIWFEERRAEGWVAEYDDRATRGFPNRFDTTFTNLTLADPGTSVAWDAPFFQIFALSYRPTHVIAVWPHAQTLSTPSEKLTLNSTDMRASLVLRPDSALTLERTNVVVEGLTLSSSRDWQMSAAALNLAMHAQPESEATYRLALQTQDFAPPVAYALPSGADLPRSFSALRADVTVTFDRAWDRTAIEDSRPQPREINLALAEAKWGDLELNAAGKVSVDSLGYPTGTITIRAVNWREIIAVARASGQVSPAILDTVEGALDLASQLAGNSAQLDIPLTFKNGATRLGPVPIAPAPIIRLH</sequence>
<evidence type="ECO:0000313" key="2">
    <source>
        <dbReference type="Proteomes" id="UP000199144"/>
    </source>
</evidence>
<protein>
    <recommendedName>
        <fullName evidence="3">DUF2125 domain-containing protein</fullName>
    </recommendedName>
</protein>
<keyword evidence="2" id="KW-1185">Reference proteome</keyword>
<dbReference type="Proteomes" id="UP000199144">
    <property type="component" value="Unassembled WGS sequence"/>
</dbReference>
<gene>
    <name evidence="1" type="ORF">SAMN04488042_101423</name>
</gene>
<name>A0A1I4I4I4_9RHOB</name>
<reference evidence="1 2" key="1">
    <citation type="submission" date="2016-10" db="EMBL/GenBank/DDBJ databases">
        <authorList>
            <person name="de Groot N.N."/>
        </authorList>
    </citation>
    <scope>NUCLEOTIDE SEQUENCE [LARGE SCALE GENOMIC DNA]</scope>
    <source>
        <strain evidence="1 2">DSM 15283</strain>
    </source>
</reference>
<dbReference type="AlphaFoldDB" id="A0A1I4I4I4"/>
<organism evidence="1 2">
    <name type="scientific">Shimia aestuarii</name>
    <dbReference type="NCBI Taxonomy" id="254406"/>
    <lineage>
        <taxon>Bacteria</taxon>
        <taxon>Pseudomonadati</taxon>
        <taxon>Pseudomonadota</taxon>
        <taxon>Alphaproteobacteria</taxon>
        <taxon>Rhodobacterales</taxon>
        <taxon>Roseobacteraceae</taxon>
    </lineage>
</organism>
<dbReference type="RefSeq" id="WP_093090422.1">
    <property type="nucleotide sequence ID" value="NZ_FOTQ01000001.1"/>
</dbReference>
<dbReference type="STRING" id="254406.SAMN04488042_101423"/>
<dbReference type="EMBL" id="FOTQ01000001">
    <property type="protein sequence ID" value="SFL49245.1"/>
    <property type="molecule type" value="Genomic_DNA"/>
</dbReference>
<accession>A0A1I4I4I4</accession>
<proteinExistence type="predicted"/>
<dbReference type="Pfam" id="PF09898">
    <property type="entry name" value="DUF2125"/>
    <property type="match status" value="1"/>
</dbReference>
<evidence type="ECO:0008006" key="3">
    <source>
        <dbReference type="Google" id="ProtNLM"/>
    </source>
</evidence>
<evidence type="ECO:0000313" key="1">
    <source>
        <dbReference type="EMBL" id="SFL49245.1"/>
    </source>
</evidence>
<dbReference type="OrthoDB" id="7625707at2"/>